<reference evidence="6" key="1">
    <citation type="journal article" date="2014" name="Int. J. Syst. Evol. Microbiol.">
        <title>Complete genome sequence of Corynebacterium casei LMG S-19264T (=DSM 44701T), isolated from a smear-ripened cheese.</title>
        <authorList>
            <consortium name="US DOE Joint Genome Institute (JGI-PGF)"/>
            <person name="Walter F."/>
            <person name="Albersmeier A."/>
            <person name="Kalinowski J."/>
            <person name="Ruckert C."/>
        </authorList>
    </citation>
    <scope>NUCLEOTIDE SEQUENCE</scope>
    <source>
        <strain evidence="6">CGMCC 1.16548</strain>
    </source>
</reference>
<dbReference type="GO" id="GO:0000160">
    <property type="term" value="P:phosphorelay signal transduction system"/>
    <property type="evidence" value="ECO:0007669"/>
    <property type="project" value="InterPro"/>
</dbReference>
<name>A0A8J3LYX2_9MICO</name>
<feature type="domain" description="Response regulatory" evidence="5">
    <location>
        <begin position="6"/>
        <end position="128"/>
    </location>
</feature>
<evidence type="ECO:0000256" key="1">
    <source>
        <dbReference type="ARBA" id="ARBA00023015"/>
    </source>
</evidence>
<proteinExistence type="predicted"/>
<dbReference type="PANTHER" id="PTHR43214:SF24">
    <property type="entry name" value="TRANSCRIPTIONAL REGULATORY PROTEIN NARL-RELATED"/>
    <property type="match status" value="1"/>
</dbReference>
<dbReference type="GO" id="GO:0003677">
    <property type="term" value="F:DNA binding"/>
    <property type="evidence" value="ECO:0007669"/>
    <property type="project" value="UniProtKB-KW"/>
</dbReference>
<dbReference type="InterPro" id="IPR011006">
    <property type="entry name" value="CheY-like_superfamily"/>
</dbReference>
<dbReference type="EMBL" id="BNAI01000001">
    <property type="protein sequence ID" value="GHF07824.1"/>
    <property type="molecule type" value="Genomic_DNA"/>
</dbReference>
<dbReference type="CDD" id="cd17535">
    <property type="entry name" value="REC_NarL-like"/>
    <property type="match status" value="1"/>
</dbReference>
<reference evidence="6" key="2">
    <citation type="submission" date="2020-09" db="EMBL/GenBank/DDBJ databases">
        <authorList>
            <person name="Sun Q."/>
            <person name="Zhou Y."/>
        </authorList>
    </citation>
    <scope>NUCLEOTIDE SEQUENCE</scope>
    <source>
        <strain evidence="6">CGMCC 1.16548</strain>
    </source>
</reference>
<organism evidence="6 7">
    <name type="scientific">Pseudolysinimonas yzui</name>
    <dbReference type="NCBI Taxonomy" id="2708254"/>
    <lineage>
        <taxon>Bacteria</taxon>
        <taxon>Bacillati</taxon>
        <taxon>Actinomycetota</taxon>
        <taxon>Actinomycetes</taxon>
        <taxon>Micrococcales</taxon>
        <taxon>Microbacteriaceae</taxon>
        <taxon>Pseudolysinimonas</taxon>
    </lineage>
</organism>
<keyword evidence="2" id="KW-0238">DNA-binding</keyword>
<evidence type="ECO:0000259" key="5">
    <source>
        <dbReference type="PROSITE" id="PS50110"/>
    </source>
</evidence>
<dbReference type="SMART" id="SM00448">
    <property type="entry name" value="REC"/>
    <property type="match status" value="1"/>
</dbReference>
<keyword evidence="7" id="KW-1185">Reference proteome</keyword>
<dbReference type="InterPro" id="IPR039420">
    <property type="entry name" value="WalR-like"/>
</dbReference>
<gene>
    <name evidence="6" type="ORF">GCM10011600_05710</name>
</gene>
<evidence type="ECO:0000256" key="4">
    <source>
        <dbReference type="PROSITE-ProRule" id="PRU00169"/>
    </source>
</evidence>
<dbReference type="InterPro" id="IPR001789">
    <property type="entry name" value="Sig_transdc_resp-reg_receiver"/>
</dbReference>
<dbReference type="Gene3D" id="3.40.50.2300">
    <property type="match status" value="1"/>
</dbReference>
<keyword evidence="1" id="KW-0805">Transcription regulation</keyword>
<dbReference type="PROSITE" id="PS50110">
    <property type="entry name" value="RESPONSE_REGULATORY"/>
    <property type="match status" value="1"/>
</dbReference>
<feature type="modified residue" description="4-aspartylphosphate" evidence="4">
    <location>
        <position position="57"/>
    </location>
</feature>
<dbReference type="Proteomes" id="UP000617531">
    <property type="component" value="Unassembled WGS sequence"/>
</dbReference>
<dbReference type="RefSeq" id="WP_229841922.1">
    <property type="nucleotide sequence ID" value="NZ_BNAI01000001.1"/>
</dbReference>
<protein>
    <recommendedName>
        <fullName evidence="5">Response regulatory domain-containing protein</fullName>
    </recommendedName>
</protein>
<keyword evidence="4" id="KW-0597">Phosphoprotein</keyword>
<evidence type="ECO:0000256" key="2">
    <source>
        <dbReference type="ARBA" id="ARBA00023125"/>
    </source>
</evidence>
<dbReference type="SUPFAM" id="SSF52172">
    <property type="entry name" value="CheY-like"/>
    <property type="match status" value="1"/>
</dbReference>
<evidence type="ECO:0000313" key="6">
    <source>
        <dbReference type="EMBL" id="GHF07824.1"/>
    </source>
</evidence>
<dbReference type="AlphaFoldDB" id="A0A8J3LYX2"/>
<dbReference type="InterPro" id="IPR058245">
    <property type="entry name" value="NreC/VraR/RcsB-like_REC"/>
</dbReference>
<accession>A0A8J3LYX2</accession>
<sequence length="131" mass="14130">MRGPVRMLLVDDSPWQREGWALLFGSQPDLEVVGQAGDGAQALAFLRQQLVDVVLMDIQMPRVNGLVATERILGDEAVRANGPAPRIILVTGVDLDDHVPAAAQAGAYAVLYKDAEPEALFDVIREAALSR</sequence>
<dbReference type="PANTHER" id="PTHR43214">
    <property type="entry name" value="TWO-COMPONENT RESPONSE REGULATOR"/>
    <property type="match status" value="1"/>
</dbReference>
<evidence type="ECO:0000313" key="7">
    <source>
        <dbReference type="Proteomes" id="UP000617531"/>
    </source>
</evidence>
<evidence type="ECO:0000256" key="3">
    <source>
        <dbReference type="ARBA" id="ARBA00023163"/>
    </source>
</evidence>
<dbReference type="Pfam" id="PF00072">
    <property type="entry name" value="Response_reg"/>
    <property type="match status" value="1"/>
</dbReference>
<comment type="caution">
    <text evidence="6">The sequence shown here is derived from an EMBL/GenBank/DDBJ whole genome shotgun (WGS) entry which is preliminary data.</text>
</comment>
<keyword evidence="3" id="KW-0804">Transcription</keyword>